<feature type="domain" description="Piezo THU9 and anchor" evidence="4">
    <location>
        <begin position="99"/>
        <end position="230"/>
    </location>
</feature>
<keyword evidence="2" id="KW-0472">Membrane</keyword>
<evidence type="ECO:0000313" key="6">
    <source>
        <dbReference type="Proteomes" id="UP000275846"/>
    </source>
</evidence>
<feature type="compositionally biased region" description="Polar residues" evidence="1">
    <location>
        <begin position="669"/>
        <end position="682"/>
    </location>
</feature>
<keyword evidence="2" id="KW-0812">Transmembrane</keyword>
<feature type="domain" description="Piezo non-specific cation channel cap" evidence="3">
    <location>
        <begin position="283"/>
        <end position="500"/>
    </location>
</feature>
<evidence type="ECO:0000256" key="1">
    <source>
        <dbReference type="SAM" id="MobiDB-lite"/>
    </source>
</evidence>
<evidence type="ECO:0000313" key="7">
    <source>
        <dbReference type="WBParaSite" id="SSLN_0001345201-mRNA-1"/>
    </source>
</evidence>
<dbReference type="GO" id="GO:0008381">
    <property type="term" value="F:mechanosensitive monoatomic ion channel activity"/>
    <property type="evidence" value="ECO:0007669"/>
    <property type="project" value="InterPro"/>
</dbReference>
<feature type="transmembrane region" description="Helical" evidence="2">
    <location>
        <begin position="210"/>
        <end position="230"/>
    </location>
</feature>
<dbReference type="GO" id="GO:0016020">
    <property type="term" value="C:membrane"/>
    <property type="evidence" value="ECO:0007669"/>
    <property type="project" value="InterPro"/>
</dbReference>
<dbReference type="PANTHER" id="PTHR47049:SF2">
    <property type="entry name" value="PIEZO-TYPE MECHANOSENSITIVE ION CHANNEL HOMOLOG"/>
    <property type="match status" value="1"/>
</dbReference>
<feature type="domain" description="Piezo non-specific cation channel cap" evidence="3">
    <location>
        <begin position="534"/>
        <end position="614"/>
    </location>
</feature>
<dbReference type="PANTHER" id="PTHR47049">
    <property type="entry name" value="PIEZO-TYPE MECHANOSENSITIVE ION CHANNEL HOMOLOG"/>
    <property type="match status" value="1"/>
</dbReference>
<feature type="transmembrane region" description="Helical" evidence="2">
    <location>
        <begin position="532"/>
        <end position="551"/>
    </location>
</feature>
<keyword evidence="6" id="KW-1185">Reference proteome</keyword>
<organism evidence="7">
    <name type="scientific">Schistocephalus solidus</name>
    <name type="common">Tapeworm</name>
    <dbReference type="NCBI Taxonomy" id="70667"/>
    <lineage>
        <taxon>Eukaryota</taxon>
        <taxon>Metazoa</taxon>
        <taxon>Spiralia</taxon>
        <taxon>Lophotrochozoa</taxon>
        <taxon>Platyhelminthes</taxon>
        <taxon>Cestoda</taxon>
        <taxon>Eucestoda</taxon>
        <taxon>Diphyllobothriidea</taxon>
        <taxon>Diphyllobothriidae</taxon>
        <taxon>Schistocephalus</taxon>
    </lineage>
</organism>
<dbReference type="Proteomes" id="UP000275846">
    <property type="component" value="Unassembled WGS sequence"/>
</dbReference>
<protein>
    <submittedName>
        <fullName evidence="7">Piezo_RRas_bdg domain-containing protein</fullName>
    </submittedName>
</protein>
<feature type="compositionally biased region" description="Pro residues" evidence="1">
    <location>
        <begin position="749"/>
        <end position="758"/>
    </location>
</feature>
<evidence type="ECO:0000313" key="5">
    <source>
        <dbReference type="EMBL" id="VDL99336.1"/>
    </source>
</evidence>
<dbReference type="InterPro" id="IPR031334">
    <property type="entry name" value="Piezo_cap_dom"/>
</dbReference>
<reference evidence="7" key="1">
    <citation type="submission" date="2016-06" db="UniProtKB">
        <authorList>
            <consortium name="WormBaseParasite"/>
        </authorList>
    </citation>
    <scope>IDENTIFICATION</scope>
</reference>
<accession>A0A183T903</accession>
<dbReference type="InterPro" id="IPR056770">
    <property type="entry name" value="Piezo_THU9_anchor"/>
</dbReference>
<name>A0A183T903_SCHSO</name>
<proteinExistence type="predicted"/>
<dbReference type="EMBL" id="UYSU01037669">
    <property type="protein sequence ID" value="VDL99336.1"/>
    <property type="molecule type" value="Genomic_DNA"/>
</dbReference>
<dbReference type="AlphaFoldDB" id="A0A183T903"/>
<evidence type="ECO:0000256" key="2">
    <source>
        <dbReference type="SAM" id="Phobius"/>
    </source>
</evidence>
<sequence>MFRSFRRAQTDNVPSNSSHFLSFDNVQEVASLSLALQSKLVAYHARKVENLCLKVGPCLTPVSSLQLDASAVLVGNAHASRNKFVPLKYSAQTGMGDNAFEFIKTNRCLYFGLSAYQIRSGYPQHILGNFLTKNYNYINLVLFKAYLIMPFLYELRSVMDWMWTDSPLSLYHWMELEDIYAKVFLMKCWRRSEIAYPTPLGQRRSIVTKYTVGLLLLLFAFLCFWGPLAVGSFIDTTFVINVPVECFQMLSLGGFPPIFSFTARENNLLHVDQSFVPEIRRCNALDQHTAGFLDNFKTEDISNMTFEGTSDRVWAITPPMYNKLMDELKEKNATVALSFRVNCRRSQKEVDSSARYVEQYFHRPLTFEERDQLFRILEAGKTADGGGNGSANNLSVQLNHAFPRFLLAQKNSLRNASGNLARYYTYVNISASLHRDPATTQYWWVLEEVGLAEPPCYGTINNLTEAARSYRSPFRSLSIITFNERVSDNILGKIFSSYGSVLLLLPFPFTGYVCVLLSVPPNEFHQRLLPPSLFSIIGMYAAYIFVASRLLRMAYSDISYIISLQELPHVDRLLNLCRDIYLVRENRQMHLEEQLFAKLIFLYRSSETMIKWTRHPKWLVEKFTNKTDDDSQPPPPPPAAEGANQSNATGTCVVRNRRPTGSALVAATASPQTRISGPQLSQAKLAKSPLRSVRSSPKLTLSDALRTTISPIRRQIEAGSVRLGHQHHHSQPQQQLLLRSPRRRGSSPASPPRSPPPSQRHSPPALARRTIIPEEDE</sequence>
<keyword evidence="2" id="KW-1133">Transmembrane helix</keyword>
<dbReference type="STRING" id="70667.A0A183T903"/>
<feature type="region of interest" description="Disordered" evidence="1">
    <location>
        <begin position="625"/>
        <end position="648"/>
    </location>
</feature>
<feature type="region of interest" description="Disordered" evidence="1">
    <location>
        <begin position="666"/>
        <end position="698"/>
    </location>
</feature>
<evidence type="ECO:0000259" key="3">
    <source>
        <dbReference type="Pfam" id="PF12166"/>
    </source>
</evidence>
<feature type="region of interest" description="Disordered" evidence="1">
    <location>
        <begin position="721"/>
        <end position="777"/>
    </location>
</feature>
<dbReference type="Pfam" id="PF12166">
    <property type="entry name" value="Piezo_cap"/>
    <property type="match status" value="2"/>
</dbReference>
<dbReference type="OrthoDB" id="303066at2759"/>
<gene>
    <name evidence="5" type="ORF">SSLN_LOCUS12951</name>
</gene>
<reference evidence="5 6" key="2">
    <citation type="submission" date="2018-11" db="EMBL/GenBank/DDBJ databases">
        <authorList>
            <consortium name="Pathogen Informatics"/>
        </authorList>
    </citation>
    <scope>NUCLEOTIDE SEQUENCE [LARGE SCALE GENOMIC DNA]</scope>
    <source>
        <strain evidence="5 6">NST_G2</strain>
    </source>
</reference>
<dbReference type="Pfam" id="PF24874">
    <property type="entry name" value="Piezo_THU9_anchor"/>
    <property type="match status" value="1"/>
</dbReference>
<dbReference type="WBParaSite" id="SSLN_0001345201-mRNA-1">
    <property type="protein sequence ID" value="SSLN_0001345201-mRNA-1"/>
    <property type="gene ID" value="SSLN_0001345201"/>
</dbReference>
<feature type="transmembrane region" description="Helical" evidence="2">
    <location>
        <begin position="501"/>
        <end position="520"/>
    </location>
</feature>
<evidence type="ECO:0000259" key="4">
    <source>
        <dbReference type="Pfam" id="PF24874"/>
    </source>
</evidence>
<dbReference type="InterPro" id="IPR027272">
    <property type="entry name" value="Piezo"/>
</dbReference>